<organism evidence="9 10">
    <name type="scientific">Phyllotreta striolata</name>
    <name type="common">Striped flea beetle</name>
    <name type="synonym">Crioceris striolata</name>
    <dbReference type="NCBI Taxonomy" id="444603"/>
    <lineage>
        <taxon>Eukaryota</taxon>
        <taxon>Metazoa</taxon>
        <taxon>Ecdysozoa</taxon>
        <taxon>Arthropoda</taxon>
        <taxon>Hexapoda</taxon>
        <taxon>Insecta</taxon>
        <taxon>Pterygota</taxon>
        <taxon>Neoptera</taxon>
        <taxon>Endopterygota</taxon>
        <taxon>Coleoptera</taxon>
        <taxon>Polyphaga</taxon>
        <taxon>Cucujiformia</taxon>
        <taxon>Chrysomeloidea</taxon>
        <taxon>Chrysomelidae</taxon>
        <taxon>Galerucinae</taxon>
        <taxon>Alticini</taxon>
        <taxon>Phyllotreta</taxon>
    </lineage>
</organism>
<feature type="transmembrane region" description="Helical" evidence="7">
    <location>
        <begin position="124"/>
        <end position="145"/>
    </location>
</feature>
<evidence type="ECO:0000256" key="2">
    <source>
        <dbReference type="ARBA" id="ARBA00008335"/>
    </source>
</evidence>
<feature type="transmembrane region" description="Helical" evidence="7">
    <location>
        <begin position="418"/>
        <end position="440"/>
    </location>
</feature>
<evidence type="ECO:0000256" key="4">
    <source>
        <dbReference type="ARBA" id="ARBA00022692"/>
    </source>
</evidence>
<feature type="transmembrane region" description="Helical" evidence="7">
    <location>
        <begin position="295"/>
        <end position="320"/>
    </location>
</feature>
<feature type="transmembrane region" description="Helical" evidence="7">
    <location>
        <begin position="363"/>
        <end position="386"/>
    </location>
</feature>
<feature type="transmembrane region" description="Helical" evidence="7">
    <location>
        <begin position="480"/>
        <end position="500"/>
    </location>
</feature>
<evidence type="ECO:0000256" key="5">
    <source>
        <dbReference type="ARBA" id="ARBA00022989"/>
    </source>
</evidence>
<dbReference type="SUPFAM" id="SSF103473">
    <property type="entry name" value="MFS general substrate transporter"/>
    <property type="match status" value="1"/>
</dbReference>
<keyword evidence="6 7" id="KW-0472">Membrane</keyword>
<name>A0A9N9XT38_PHYSR</name>
<dbReference type="AlphaFoldDB" id="A0A9N9XT38"/>
<feature type="transmembrane region" description="Helical" evidence="7">
    <location>
        <begin position="447"/>
        <end position="474"/>
    </location>
</feature>
<dbReference type="PANTHER" id="PTHR23511:SF38">
    <property type="entry name" value="SYNAPTIC VESICLE 2-RELATED PROTEIN-LIKE PROTEIN"/>
    <property type="match status" value="1"/>
</dbReference>
<evidence type="ECO:0000256" key="6">
    <source>
        <dbReference type="ARBA" id="ARBA00023136"/>
    </source>
</evidence>
<gene>
    <name evidence="9" type="ORF">PHYEVI_LOCUS11356</name>
</gene>
<feature type="transmembrane region" description="Helical" evidence="7">
    <location>
        <begin position="70"/>
        <end position="89"/>
    </location>
</feature>
<dbReference type="OrthoDB" id="3936150at2759"/>
<dbReference type="GO" id="GO:0016020">
    <property type="term" value="C:membrane"/>
    <property type="evidence" value="ECO:0007669"/>
    <property type="project" value="UniProtKB-SubCell"/>
</dbReference>
<accession>A0A9N9XT38</accession>
<feature type="transmembrane region" description="Helical" evidence="7">
    <location>
        <begin position="98"/>
        <end position="118"/>
    </location>
</feature>
<keyword evidence="4 7" id="KW-0812">Transmembrane</keyword>
<reference evidence="9" key="1">
    <citation type="submission" date="2022-01" db="EMBL/GenBank/DDBJ databases">
        <authorList>
            <person name="King R."/>
        </authorList>
    </citation>
    <scope>NUCLEOTIDE SEQUENCE</scope>
</reference>
<evidence type="ECO:0000256" key="3">
    <source>
        <dbReference type="ARBA" id="ARBA00022448"/>
    </source>
</evidence>
<dbReference type="EMBL" id="OU900102">
    <property type="protein sequence ID" value="CAG9865111.1"/>
    <property type="molecule type" value="Genomic_DNA"/>
</dbReference>
<keyword evidence="3" id="KW-0813">Transport</keyword>
<dbReference type="Pfam" id="PF00083">
    <property type="entry name" value="Sugar_tr"/>
    <property type="match status" value="1"/>
</dbReference>
<dbReference type="GO" id="GO:0022857">
    <property type="term" value="F:transmembrane transporter activity"/>
    <property type="evidence" value="ECO:0007669"/>
    <property type="project" value="InterPro"/>
</dbReference>
<dbReference type="PANTHER" id="PTHR23511">
    <property type="entry name" value="SYNAPTIC VESICLE GLYCOPROTEIN 2"/>
    <property type="match status" value="1"/>
</dbReference>
<dbReference type="PROSITE" id="PS50850">
    <property type="entry name" value="MFS"/>
    <property type="match status" value="1"/>
</dbReference>
<sequence>MHAAKFCKDDRESCDFDRAIDLTGNGKFHYELKLVCCLSSLSVGFQNGLSSYIFGPARCELGITSGELGLLNVAFLVGGIGSCFVWGILADNRGRKKILIFTHLLNAVINVLCSIVPYKNVLTLCRFFSGFLIGAPGTLTYTYIVEFHQQRKQFRNVCLCGIFFVLSWLLLPILAYAILPLEFSYNAKNVVALSPWRLFLLVLTAPDVLVGFWLMRLPESPKFWLAKGQQKKALAILQRMYAANKGVPRDGFPVKHIVGEGGANVKGNEIMVTGKTLRVLKELLQQIQKLFQKPLVIKTGLTTGLMFSNMFGLFGLGIWLPELFIKFNQYQSLHPNSTVTVKELSTLNLERNQTCEHSIDQNVVINTVATGSCALIFNIICCLLASKVSSKRITLVLSFVGGLSAGSIYWLQTATQNLIVACIFQSTTLTANLTATSVVVEAFPASVGGIAICLAVCVGRFGAVFSSAAFAYFMDNHCEIPIFMVAFFGVLASLLCMMLPNQEKRVECDRGELEQRHFGFFTRKQSYEIATISHKIVDSNCIYRQ</sequence>
<comment type="subcellular location">
    <subcellularLocation>
        <location evidence="1">Membrane</location>
        <topology evidence="1">Multi-pass membrane protein</topology>
    </subcellularLocation>
</comment>
<keyword evidence="10" id="KW-1185">Reference proteome</keyword>
<dbReference type="InterPro" id="IPR020846">
    <property type="entry name" value="MFS_dom"/>
</dbReference>
<keyword evidence="5 7" id="KW-1133">Transmembrane helix</keyword>
<evidence type="ECO:0000259" key="8">
    <source>
        <dbReference type="PROSITE" id="PS50850"/>
    </source>
</evidence>
<evidence type="ECO:0000256" key="7">
    <source>
        <dbReference type="SAM" id="Phobius"/>
    </source>
</evidence>
<dbReference type="InterPro" id="IPR036259">
    <property type="entry name" value="MFS_trans_sf"/>
</dbReference>
<dbReference type="Gene3D" id="1.20.1250.20">
    <property type="entry name" value="MFS general substrate transporter like domains"/>
    <property type="match status" value="1"/>
</dbReference>
<protein>
    <recommendedName>
        <fullName evidence="8">Major facilitator superfamily (MFS) profile domain-containing protein</fullName>
    </recommendedName>
</protein>
<comment type="similarity">
    <text evidence="2">Belongs to the major facilitator superfamily.</text>
</comment>
<dbReference type="InterPro" id="IPR005828">
    <property type="entry name" value="MFS_sugar_transport-like"/>
</dbReference>
<feature type="transmembrane region" description="Helical" evidence="7">
    <location>
        <begin position="157"/>
        <end position="178"/>
    </location>
</feature>
<evidence type="ECO:0000313" key="10">
    <source>
        <dbReference type="Proteomes" id="UP001153712"/>
    </source>
</evidence>
<feature type="domain" description="Major facilitator superfamily (MFS) profile" evidence="8">
    <location>
        <begin position="32"/>
        <end position="504"/>
    </location>
</feature>
<feature type="transmembrane region" description="Helical" evidence="7">
    <location>
        <begin position="198"/>
        <end position="215"/>
    </location>
</feature>
<evidence type="ECO:0000313" key="9">
    <source>
        <dbReference type="EMBL" id="CAG9865111.1"/>
    </source>
</evidence>
<dbReference type="Proteomes" id="UP001153712">
    <property type="component" value="Chromosome 9"/>
</dbReference>
<evidence type="ECO:0000256" key="1">
    <source>
        <dbReference type="ARBA" id="ARBA00004141"/>
    </source>
</evidence>
<feature type="transmembrane region" description="Helical" evidence="7">
    <location>
        <begin position="393"/>
        <end position="412"/>
    </location>
</feature>
<proteinExistence type="inferred from homology"/>